<reference evidence="2" key="1">
    <citation type="submission" date="2021-05" db="EMBL/GenBank/DDBJ databases">
        <authorList>
            <person name="Alioto T."/>
            <person name="Alioto T."/>
            <person name="Gomez Garrido J."/>
        </authorList>
    </citation>
    <scope>NUCLEOTIDE SEQUENCE</scope>
</reference>
<sequence>MVCEGKWADYGEDITFSVEKRKDERNTIKRRDGTQTGKRKRYKDKNRKYTSPSLPLRETILEITEREPTSSSLNTLTTSHSETLKQSIQDFENILTAIFVNENVGSQD</sequence>
<evidence type="ECO:0000256" key="1">
    <source>
        <dbReference type="SAM" id="MobiDB-lite"/>
    </source>
</evidence>
<accession>A0A8D8ZC86</accession>
<name>A0A8D8ZC86_9HEMI</name>
<feature type="compositionally biased region" description="Basic residues" evidence="1">
    <location>
        <begin position="37"/>
        <end position="48"/>
    </location>
</feature>
<feature type="region of interest" description="Disordered" evidence="1">
    <location>
        <begin position="25"/>
        <end position="49"/>
    </location>
</feature>
<organism evidence="2">
    <name type="scientific">Cacopsylla melanoneura</name>
    <dbReference type="NCBI Taxonomy" id="428564"/>
    <lineage>
        <taxon>Eukaryota</taxon>
        <taxon>Metazoa</taxon>
        <taxon>Ecdysozoa</taxon>
        <taxon>Arthropoda</taxon>
        <taxon>Hexapoda</taxon>
        <taxon>Insecta</taxon>
        <taxon>Pterygota</taxon>
        <taxon>Neoptera</taxon>
        <taxon>Paraneoptera</taxon>
        <taxon>Hemiptera</taxon>
        <taxon>Sternorrhyncha</taxon>
        <taxon>Psylloidea</taxon>
        <taxon>Psyllidae</taxon>
        <taxon>Psyllinae</taxon>
        <taxon>Cacopsylla</taxon>
    </lineage>
</organism>
<dbReference type="EMBL" id="HBUF01483751">
    <property type="protein sequence ID" value="CAG6745073.1"/>
    <property type="molecule type" value="Transcribed_RNA"/>
</dbReference>
<dbReference type="AlphaFoldDB" id="A0A8D8ZC86"/>
<proteinExistence type="predicted"/>
<evidence type="ECO:0000313" key="2">
    <source>
        <dbReference type="EMBL" id="CAG6745073.1"/>
    </source>
</evidence>
<protein>
    <submittedName>
        <fullName evidence="2">Uncharacterized protein</fullName>
    </submittedName>
</protein>